<feature type="coiled-coil region" evidence="1">
    <location>
        <begin position="107"/>
        <end position="141"/>
    </location>
</feature>
<keyword evidence="3" id="KW-1185">Reference proteome</keyword>
<proteinExistence type="predicted"/>
<dbReference type="STRING" id="574376.BAMA_23970"/>
<dbReference type="AlphaFoldDB" id="A0A073K9Y2"/>
<evidence type="ECO:0000313" key="2">
    <source>
        <dbReference type="EMBL" id="KEK19073.1"/>
    </source>
</evidence>
<evidence type="ECO:0000313" key="3">
    <source>
        <dbReference type="Proteomes" id="UP000027822"/>
    </source>
</evidence>
<dbReference type="InterPro" id="IPR011990">
    <property type="entry name" value="TPR-like_helical_dom_sf"/>
</dbReference>
<dbReference type="GO" id="GO:0016301">
    <property type="term" value="F:kinase activity"/>
    <property type="evidence" value="ECO:0007669"/>
    <property type="project" value="UniProtKB-KW"/>
</dbReference>
<dbReference type="Pfam" id="PF18801">
    <property type="entry name" value="RapH_N"/>
    <property type="match status" value="1"/>
</dbReference>
<evidence type="ECO:0000256" key="1">
    <source>
        <dbReference type="SAM" id="Coils"/>
    </source>
</evidence>
<dbReference type="Gene3D" id="1.25.40.10">
    <property type="entry name" value="Tetratricopeptide repeat domain"/>
    <property type="match status" value="1"/>
</dbReference>
<dbReference type="EMBL" id="JOTN01000009">
    <property type="protein sequence ID" value="KEK19073.1"/>
    <property type="molecule type" value="Genomic_DNA"/>
</dbReference>
<dbReference type="InterPro" id="IPR019734">
    <property type="entry name" value="TPR_rpt"/>
</dbReference>
<dbReference type="SUPFAM" id="SSF48452">
    <property type="entry name" value="TPR-like"/>
    <property type="match status" value="1"/>
</dbReference>
<name>A0A073K9Y2_9BACI</name>
<keyword evidence="2" id="KW-0418">Kinase</keyword>
<reference evidence="2 3" key="1">
    <citation type="submission" date="2014-06" db="EMBL/GenBank/DDBJ databases">
        <title>Draft genome sequence of Bacillus manliponensis JCM 15802 (MCCC 1A00708).</title>
        <authorList>
            <person name="Lai Q."/>
            <person name="Liu Y."/>
            <person name="Shao Z."/>
        </authorList>
    </citation>
    <scope>NUCLEOTIDE SEQUENCE [LARGE SCALE GENOMIC DNA]</scope>
    <source>
        <strain evidence="2 3">JCM 15802</strain>
    </source>
</reference>
<feature type="coiled-coil region" evidence="1">
    <location>
        <begin position="23"/>
        <end position="54"/>
    </location>
</feature>
<protein>
    <submittedName>
        <fullName evidence="2">Histidine kinase</fullName>
    </submittedName>
</protein>
<dbReference type="OrthoDB" id="2957368at2"/>
<dbReference type="RefSeq" id="WP_034639307.1">
    <property type="nucleotide sequence ID" value="NZ_CBCSJC010000008.1"/>
</dbReference>
<dbReference type="Proteomes" id="UP000027822">
    <property type="component" value="Unassembled WGS sequence"/>
</dbReference>
<dbReference type="Pfam" id="PF13424">
    <property type="entry name" value="TPR_12"/>
    <property type="match status" value="1"/>
</dbReference>
<keyword evidence="1" id="KW-0175">Coiled coil</keyword>
<comment type="caution">
    <text evidence="2">The sequence shown here is derived from an EMBL/GenBank/DDBJ whole genome shotgun (WGS) entry which is preliminary data.</text>
</comment>
<sequence>MSISVFTHEEIMQQLNDFYQLMLSQQLAQAAQLKKEIDEKIEQLKYEKEEEKQHQNLLLYYSLLDFKYRLLTNRLSIRKDSFDSINSINDATDKFTAYYYHFFKAEHALLFSNYNEARKQYEEAEKLLQYISDELEHAEFNQKLAVLYHTSNMLTSIDYATKAKGIFAKHPGYEVKVASCENTLGTVCILLKQFKEAEEHLHRAIDILQKQKEEKLILVVRHNLGWLYATQNLSQLAIRHLSEVTEKVPHHFKAIFLQAREHYKLAETNIAQELIEKGVKVCHNLENEEYIYHFNILRSLNEGKPIESVENEIKRGISYFEKQGLWNFIEDYGELLAFEFRKLKNHKKVSDYFDVCYKAKQKILSKGAPE</sequence>
<keyword evidence="2" id="KW-0808">Transferase</keyword>
<dbReference type="eggNOG" id="COG0457">
    <property type="taxonomic scope" value="Bacteria"/>
</dbReference>
<gene>
    <name evidence="2" type="ORF">BAMA_23970</name>
</gene>
<accession>A0A073K9Y2</accession>
<dbReference type="SMART" id="SM00028">
    <property type="entry name" value="TPR"/>
    <property type="match status" value="3"/>
</dbReference>
<organism evidence="2 3">
    <name type="scientific">Bacillus manliponensis</name>
    <dbReference type="NCBI Taxonomy" id="574376"/>
    <lineage>
        <taxon>Bacteria</taxon>
        <taxon>Bacillati</taxon>
        <taxon>Bacillota</taxon>
        <taxon>Bacilli</taxon>
        <taxon>Bacillales</taxon>
        <taxon>Bacillaceae</taxon>
        <taxon>Bacillus</taxon>
        <taxon>Bacillus cereus group</taxon>
    </lineage>
</organism>